<protein>
    <submittedName>
        <fullName evidence="2">Uncharacterized protein</fullName>
    </submittedName>
</protein>
<sequence>MREQLARGLVSRTPLGKLSADGEVEDLRLELREQAFEISPVPLDRVDERQVSVERVDDAALLGEGRDGDQETGNNGLA</sequence>
<evidence type="ECO:0000256" key="1">
    <source>
        <dbReference type="SAM" id="MobiDB-lite"/>
    </source>
</evidence>
<reference evidence="2 3" key="1">
    <citation type="submission" date="2019-10" db="EMBL/GenBank/DDBJ databases">
        <authorList>
            <person name="Wolf R A."/>
        </authorList>
    </citation>
    <scope>NUCLEOTIDE SEQUENCE [LARGE SCALE GENOMIC DNA]</scope>
    <source>
        <strain evidence="2">Collinsella_aerofaciens_AK_138A</strain>
    </source>
</reference>
<feature type="region of interest" description="Disordered" evidence="1">
    <location>
        <begin position="58"/>
        <end position="78"/>
    </location>
</feature>
<organism evidence="2 3">
    <name type="scientific">Collinsella aerofaciens</name>
    <dbReference type="NCBI Taxonomy" id="74426"/>
    <lineage>
        <taxon>Bacteria</taxon>
        <taxon>Bacillati</taxon>
        <taxon>Actinomycetota</taxon>
        <taxon>Coriobacteriia</taxon>
        <taxon>Coriobacteriales</taxon>
        <taxon>Coriobacteriaceae</taxon>
        <taxon>Collinsella</taxon>
    </lineage>
</organism>
<dbReference type="AlphaFoldDB" id="A0A5K1JHQ0"/>
<evidence type="ECO:0000313" key="3">
    <source>
        <dbReference type="Proteomes" id="UP000330807"/>
    </source>
</evidence>
<accession>A0A5K1JHQ0</accession>
<gene>
    <name evidence="2" type="ORF">LMKDKBCB_00492</name>
</gene>
<proteinExistence type="predicted"/>
<dbReference type="EMBL" id="CABWIH010000106">
    <property type="protein sequence ID" value="VWM04268.1"/>
    <property type="molecule type" value="Genomic_DNA"/>
</dbReference>
<evidence type="ECO:0000313" key="2">
    <source>
        <dbReference type="EMBL" id="VWM04268.1"/>
    </source>
</evidence>
<dbReference type="Proteomes" id="UP000330807">
    <property type="component" value="Unassembled WGS sequence"/>
</dbReference>
<feature type="compositionally biased region" description="Basic and acidic residues" evidence="1">
    <location>
        <begin position="58"/>
        <end position="69"/>
    </location>
</feature>
<name>A0A5K1JHQ0_9ACTN</name>